<dbReference type="GO" id="GO:0047570">
    <property type="term" value="F:3-oxoadipate enol-lactonase activity"/>
    <property type="evidence" value="ECO:0007669"/>
    <property type="project" value="InterPro"/>
</dbReference>
<proteinExistence type="predicted"/>
<dbReference type="PANTHER" id="PTHR43798:SF31">
    <property type="entry name" value="AB HYDROLASE SUPERFAMILY PROTEIN YCLE"/>
    <property type="match status" value="1"/>
</dbReference>
<dbReference type="InterPro" id="IPR003779">
    <property type="entry name" value="CMD-like"/>
</dbReference>
<dbReference type="Proteomes" id="UP000295122">
    <property type="component" value="Unassembled WGS sequence"/>
</dbReference>
<dbReference type="AlphaFoldDB" id="A0A4R7BV38"/>
<dbReference type="Pfam" id="PF02627">
    <property type="entry name" value="CMD"/>
    <property type="match status" value="1"/>
</dbReference>
<comment type="caution">
    <text evidence="4">The sequence shown here is derived from an EMBL/GenBank/DDBJ whole genome shotgun (WGS) entry which is preliminary data.</text>
</comment>
<reference evidence="4 5" key="1">
    <citation type="submission" date="2019-03" db="EMBL/GenBank/DDBJ databases">
        <title>Genomic Encyclopedia of Type Strains, Phase IV (KMG-IV): sequencing the most valuable type-strain genomes for metagenomic binning, comparative biology and taxonomic classification.</title>
        <authorList>
            <person name="Goeker M."/>
        </authorList>
    </citation>
    <scope>NUCLEOTIDE SEQUENCE [LARGE SCALE GENOMIC DNA]</scope>
    <source>
        <strain evidence="4 5">DSM 25903</strain>
    </source>
</reference>
<dbReference type="InterPro" id="IPR000073">
    <property type="entry name" value="AB_hydrolase_1"/>
</dbReference>
<dbReference type="Gene3D" id="3.40.50.1820">
    <property type="entry name" value="alpha/beta hydrolase"/>
    <property type="match status" value="1"/>
</dbReference>
<dbReference type="PRINTS" id="PR00111">
    <property type="entry name" value="ABHYDROLASE"/>
</dbReference>
<dbReference type="Pfam" id="PF00561">
    <property type="entry name" value="Abhydrolase_1"/>
    <property type="match status" value="1"/>
</dbReference>
<evidence type="ECO:0000259" key="3">
    <source>
        <dbReference type="Pfam" id="PF02627"/>
    </source>
</evidence>
<dbReference type="InterPro" id="IPR026968">
    <property type="entry name" value="PcaD/CatD"/>
</dbReference>
<evidence type="ECO:0000256" key="1">
    <source>
        <dbReference type="ARBA" id="ARBA00022801"/>
    </source>
</evidence>
<accession>A0A4R7BV38</accession>
<evidence type="ECO:0000313" key="5">
    <source>
        <dbReference type="Proteomes" id="UP000295122"/>
    </source>
</evidence>
<dbReference type="GO" id="GO:0016020">
    <property type="term" value="C:membrane"/>
    <property type="evidence" value="ECO:0007669"/>
    <property type="project" value="TreeGrafter"/>
</dbReference>
<dbReference type="SUPFAM" id="SSF69118">
    <property type="entry name" value="AhpD-like"/>
    <property type="match status" value="1"/>
</dbReference>
<feature type="domain" description="AB hydrolase-1" evidence="2">
    <location>
        <begin position="29"/>
        <end position="245"/>
    </location>
</feature>
<dbReference type="SUPFAM" id="SSF53474">
    <property type="entry name" value="alpha/beta-Hydrolases"/>
    <property type="match status" value="1"/>
</dbReference>
<gene>
    <name evidence="4" type="ORF">EV668_2519</name>
</gene>
<keyword evidence="1" id="KW-0378">Hydrolase</keyword>
<dbReference type="NCBIfam" id="TIGR02427">
    <property type="entry name" value="protocat_pcaD"/>
    <property type="match status" value="1"/>
</dbReference>
<sequence length="396" mass="41730">MPTIEANGVTLNYRIDGPPDAPVIAFSNSLGTTLAMWDAQVAALSGGFRCLRYDTRGHGQSSLPRGKFSVEVLAEDLAALMEGLGIGHAHVVGLSLGGMTGQALAAARPDLVDRLILVATSSYLPPVDLWLDRAQMVRARGMGSVAENVVGRWFTPLNQTSDGALATRRRLEEEISPEGYAACCEAIGAMDLRERIGAVTAPTLVISGGADPSTPPIMGEEIAARIPGAEFIVVPETAHMIAVERAETLNGLILSFLGGSAAAAPDRTGSGGPATEIADGLGRSRTLLGDAEADRIRAEAGAFGAPWQDFVARYAFGEAWGDETLPWKTRSLVTLALTAALGQEDEFKLHLRPALRNGVTPDELRSLLKHSAVYAGLPAGTAAFRWVREVLGEELA</sequence>
<dbReference type="OrthoDB" id="9793083at2"/>
<evidence type="ECO:0000313" key="4">
    <source>
        <dbReference type="EMBL" id="TDR89684.1"/>
    </source>
</evidence>
<dbReference type="RefSeq" id="WP_133770489.1">
    <property type="nucleotide sequence ID" value="NZ_SNZR01000013.1"/>
</dbReference>
<dbReference type="InterPro" id="IPR050266">
    <property type="entry name" value="AB_hydrolase_sf"/>
</dbReference>
<feature type="domain" description="Carboxymuconolactone decarboxylase-like" evidence="3">
    <location>
        <begin position="307"/>
        <end position="389"/>
    </location>
</feature>
<dbReference type="GO" id="GO:0051920">
    <property type="term" value="F:peroxiredoxin activity"/>
    <property type="evidence" value="ECO:0007669"/>
    <property type="project" value="InterPro"/>
</dbReference>
<dbReference type="PANTHER" id="PTHR43798">
    <property type="entry name" value="MONOACYLGLYCEROL LIPASE"/>
    <property type="match status" value="1"/>
</dbReference>
<dbReference type="GO" id="GO:0042952">
    <property type="term" value="P:beta-ketoadipate pathway"/>
    <property type="evidence" value="ECO:0007669"/>
    <property type="project" value="InterPro"/>
</dbReference>
<keyword evidence="5" id="KW-1185">Reference proteome</keyword>
<protein>
    <submittedName>
        <fullName evidence="4">3-oxoadipate enol-lactonase/4-carboxymuconolactone decarboxylase</fullName>
    </submittedName>
</protein>
<name>A0A4R7BV38_9HYPH</name>
<evidence type="ECO:0000259" key="2">
    <source>
        <dbReference type="Pfam" id="PF00561"/>
    </source>
</evidence>
<dbReference type="Gene3D" id="1.20.1290.10">
    <property type="entry name" value="AhpD-like"/>
    <property type="match status" value="1"/>
</dbReference>
<organism evidence="4 5">
    <name type="scientific">Enterovirga rhinocerotis</name>
    <dbReference type="NCBI Taxonomy" id="1339210"/>
    <lineage>
        <taxon>Bacteria</taxon>
        <taxon>Pseudomonadati</taxon>
        <taxon>Pseudomonadota</taxon>
        <taxon>Alphaproteobacteria</taxon>
        <taxon>Hyphomicrobiales</taxon>
        <taxon>Methylobacteriaceae</taxon>
        <taxon>Enterovirga</taxon>
    </lineage>
</organism>
<dbReference type="InterPro" id="IPR029032">
    <property type="entry name" value="AhpD-like"/>
</dbReference>
<dbReference type="EMBL" id="SNZR01000013">
    <property type="protein sequence ID" value="TDR89684.1"/>
    <property type="molecule type" value="Genomic_DNA"/>
</dbReference>
<dbReference type="InterPro" id="IPR029058">
    <property type="entry name" value="AB_hydrolase_fold"/>
</dbReference>